<comment type="similarity">
    <text evidence="11">Belongs to the iron/ascorbate-dependent oxidoreductase family.</text>
</comment>
<name>A0A102HJM0_9BURK</name>
<dbReference type="AlphaFoldDB" id="A0A102HJM0"/>
<dbReference type="PRINTS" id="PR00682">
    <property type="entry name" value="IPNSYNTHASE"/>
</dbReference>
<organism evidence="13 14">
    <name type="scientific">Burkholderia ubonensis</name>
    <dbReference type="NCBI Taxonomy" id="101571"/>
    <lineage>
        <taxon>Bacteria</taxon>
        <taxon>Pseudomonadati</taxon>
        <taxon>Pseudomonadota</taxon>
        <taxon>Betaproteobacteria</taxon>
        <taxon>Burkholderiales</taxon>
        <taxon>Burkholderiaceae</taxon>
        <taxon>Burkholderia</taxon>
        <taxon>Burkholderia cepacia complex</taxon>
    </lineage>
</organism>
<dbReference type="GO" id="GO:0046872">
    <property type="term" value="F:metal ion binding"/>
    <property type="evidence" value="ECO:0007669"/>
    <property type="project" value="UniProtKB-KW"/>
</dbReference>
<comment type="catalytic activity">
    <reaction evidence="9">
        <text>2-oxoglutarate + O2 + 2 H(+) = ethene + 3 CO2 + H2O</text>
        <dbReference type="Rhea" id="RHEA:31523"/>
        <dbReference type="ChEBI" id="CHEBI:15377"/>
        <dbReference type="ChEBI" id="CHEBI:15378"/>
        <dbReference type="ChEBI" id="CHEBI:15379"/>
        <dbReference type="ChEBI" id="CHEBI:16526"/>
        <dbReference type="ChEBI" id="CHEBI:16810"/>
        <dbReference type="ChEBI" id="CHEBI:18153"/>
        <dbReference type="EC" id="1.13.12.19"/>
    </reaction>
</comment>
<dbReference type="EC" id="1.13.12.19" evidence="4"/>
<comment type="catalytic activity">
    <reaction evidence="10">
        <text>L-arginine + 2-oxoglutarate + O2 = guanidine + L-glutamate 5-semialdehyde + succinate + CO2</text>
        <dbReference type="Rhea" id="RHEA:31535"/>
        <dbReference type="ChEBI" id="CHEBI:15379"/>
        <dbReference type="ChEBI" id="CHEBI:16526"/>
        <dbReference type="ChEBI" id="CHEBI:16810"/>
        <dbReference type="ChEBI" id="CHEBI:30031"/>
        <dbReference type="ChEBI" id="CHEBI:30087"/>
        <dbReference type="ChEBI" id="CHEBI:32682"/>
        <dbReference type="ChEBI" id="CHEBI:58066"/>
        <dbReference type="EC" id="1.14.20.7"/>
    </reaction>
</comment>
<dbReference type="EC" id="1.14.20.7" evidence="3"/>
<dbReference type="Pfam" id="PF03171">
    <property type="entry name" value="2OG-FeII_Oxy"/>
    <property type="match status" value="1"/>
</dbReference>
<dbReference type="EMBL" id="LOTN01000036">
    <property type="protein sequence ID" value="KUZ88816.1"/>
    <property type="molecule type" value="Genomic_DNA"/>
</dbReference>
<dbReference type="InterPro" id="IPR027443">
    <property type="entry name" value="IPNS-like_sf"/>
</dbReference>
<dbReference type="GO" id="GO:0009693">
    <property type="term" value="P:ethylene biosynthetic process"/>
    <property type="evidence" value="ECO:0007669"/>
    <property type="project" value="UniProtKB-KW"/>
</dbReference>
<keyword evidence="6" id="KW-0266">Ethylene biosynthesis</keyword>
<evidence type="ECO:0000313" key="14">
    <source>
        <dbReference type="Proteomes" id="UP000065521"/>
    </source>
</evidence>
<comment type="cofactor">
    <cofactor evidence="1">
        <name>Fe(2+)</name>
        <dbReference type="ChEBI" id="CHEBI:29033"/>
    </cofactor>
</comment>
<comment type="pathway">
    <text evidence="2">Alkene biosynthesis; ethylene biosynthesis via 2-oxoglutarate.</text>
</comment>
<dbReference type="Proteomes" id="UP000065521">
    <property type="component" value="Unassembled WGS sequence"/>
</dbReference>
<evidence type="ECO:0000256" key="1">
    <source>
        <dbReference type="ARBA" id="ARBA00001954"/>
    </source>
</evidence>
<dbReference type="InterPro" id="IPR044861">
    <property type="entry name" value="IPNS-like_FE2OG_OXY"/>
</dbReference>
<evidence type="ECO:0000256" key="8">
    <source>
        <dbReference type="ARBA" id="ARBA00031282"/>
    </source>
</evidence>
<dbReference type="PANTHER" id="PTHR47990">
    <property type="entry name" value="2-OXOGLUTARATE (2OG) AND FE(II)-DEPENDENT OXYGENASE SUPERFAMILY PROTEIN-RELATED"/>
    <property type="match status" value="1"/>
</dbReference>
<keyword evidence="11" id="KW-0479">Metal-binding</keyword>
<dbReference type="GO" id="GO:0102276">
    <property type="term" value="F:2-oxoglutarate oxygenase/decarboxylase (ethylene-forming) activity"/>
    <property type="evidence" value="ECO:0007669"/>
    <property type="project" value="UniProtKB-EC"/>
</dbReference>
<dbReference type="PROSITE" id="PS51471">
    <property type="entry name" value="FE2OG_OXY"/>
    <property type="match status" value="1"/>
</dbReference>
<dbReference type="SUPFAM" id="SSF51197">
    <property type="entry name" value="Clavaminate synthase-like"/>
    <property type="match status" value="1"/>
</dbReference>
<protein>
    <recommendedName>
        <fullName evidence="5">2-oxoglutarate-dependent ethylene/succinate-forming enzyme</fullName>
        <ecNumber evidence="4">1.13.12.19</ecNumber>
        <ecNumber evidence="3">1.14.20.7</ecNumber>
    </recommendedName>
    <alternativeName>
        <fullName evidence="7">2-oxoglutarate dioxygenase (ethylene-forming)</fullName>
    </alternativeName>
    <alternativeName>
        <fullName evidence="8">2-oxoglutarate/L-arginine monooxygenase/decarboxylase (succinate-forming)</fullName>
    </alternativeName>
</protein>
<feature type="domain" description="Fe2OG dioxygenase" evidence="12">
    <location>
        <begin position="176"/>
        <end position="276"/>
    </location>
</feature>
<dbReference type="RefSeq" id="WP_059634485.1">
    <property type="nucleotide sequence ID" value="NZ_CP013370.1"/>
</dbReference>
<gene>
    <name evidence="13" type="ORF">WI38_18795</name>
</gene>
<evidence type="ECO:0000256" key="4">
    <source>
        <dbReference type="ARBA" id="ARBA00012531"/>
    </source>
</evidence>
<evidence type="ECO:0000256" key="5">
    <source>
        <dbReference type="ARBA" id="ARBA00019045"/>
    </source>
</evidence>
<evidence type="ECO:0000256" key="2">
    <source>
        <dbReference type="ARBA" id="ARBA00004767"/>
    </source>
</evidence>
<evidence type="ECO:0000259" key="12">
    <source>
        <dbReference type="PROSITE" id="PS51471"/>
    </source>
</evidence>
<sequence length="322" mass="35662">MKDIPLIDLSASATGPAGERDVAMQIDRACRDVGFFTVCGHGIDRAVFDDAYRASQRFFALPDAAKRSSRLPTGITSGLDDYTPYGYSGLLEENAFAYMGQDGKPADYVEKFSTGRLILDDAAPLPFPEGDEGADLRRALKRYFAACEQVAQRLTALLTIALDLPRDFFLVRTDRSNDSLRSQRYPQADAAFANDQGMGEHTDGTLVTLLTHTVPGIEVRTRAGEWLIPSMRGLDHFIVNIGDLMARWSNDVYVSTPHRVALRAAARQSIVFFKLANDDALIECFPKFCRTEAARYAPVVYKQFSLDKMNALFGRGAEPQPQ</sequence>
<evidence type="ECO:0000256" key="7">
    <source>
        <dbReference type="ARBA" id="ARBA00031011"/>
    </source>
</evidence>
<evidence type="ECO:0000256" key="3">
    <source>
        <dbReference type="ARBA" id="ARBA00012293"/>
    </source>
</evidence>
<reference evidence="13 14" key="1">
    <citation type="submission" date="2015-11" db="EMBL/GenBank/DDBJ databases">
        <title>Expanding the genomic diversity of Burkholderia species for the development of highly accurate diagnostics.</title>
        <authorList>
            <person name="Sahl J."/>
            <person name="Keim P."/>
            <person name="Wagner D."/>
        </authorList>
    </citation>
    <scope>NUCLEOTIDE SEQUENCE [LARGE SCALE GENOMIC DNA]</scope>
    <source>
        <strain evidence="13 14">RF32-BP4</strain>
    </source>
</reference>
<dbReference type="Gene3D" id="2.60.120.330">
    <property type="entry name" value="B-lactam Antibiotic, Isopenicillin N Synthase, Chain"/>
    <property type="match status" value="1"/>
</dbReference>
<evidence type="ECO:0000256" key="6">
    <source>
        <dbReference type="ARBA" id="ARBA00022666"/>
    </source>
</evidence>
<evidence type="ECO:0000256" key="9">
    <source>
        <dbReference type="ARBA" id="ARBA00047725"/>
    </source>
</evidence>
<evidence type="ECO:0000256" key="10">
    <source>
        <dbReference type="ARBA" id="ARBA00049359"/>
    </source>
</evidence>
<proteinExistence type="inferred from homology"/>
<evidence type="ECO:0000313" key="13">
    <source>
        <dbReference type="EMBL" id="KUZ88816.1"/>
    </source>
</evidence>
<dbReference type="InterPro" id="IPR005123">
    <property type="entry name" value="Oxoglu/Fe-dep_dioxygenase_dom"/>
</dbReference>
<evidence type="ECO:0000256" key="11">
    <source>
        <dbReference type="RuleBase" id="RU003682"/>
    </source>
</evidence>
<accession>A0A102HJM0</accession>
<keyword evidence="11" id="KW-0408">Iron</keyword>
<dbReference type="InterPro" id="IPR050231">
    <property type="entry name" value="Iron_ascorbate_oxido_reductase"/>
</dbReference>
<comment type="caution">
    <text evidence="13">The sequence shown here is derived from an EMBL/GenBank/DDBJ whole genome shotgun (WGS) entry which is preliminary data.</text>
</comment>
<keyword evidence="11" id="KW-0560">Oxidoreductase</keyword>
<dbReference type="Pfam" id="PF14226">
    <property type="entry name" value="DIOX_N"/>
    <property type="match status" value="1"/>
</dbReference>
<dbReference type="InterPro" id="IPR026992">
    <property type="entry name" value="DIOX_N"/>
</dbReference>